<dbReference type="SUPFAM" id="SSF46785">
    <property type="entry name" value="Winged helix' DNA-binding domain"/>
    <property type="match status" value="1"/>
</dbReference>
<feature type="domain" description="HTH gntR-type" evidence="4">
    <location>
        <begin position="23"/>
        <end position="90"/>
    </location>
</feature>
<evidence type="ECO:0000313" key="5">
    <source>
        <dbReference type="EMBL" id="KAA3528081.1"/>
    </source>
</evidence>
<dbReference type="CDD" id="cd07377">
    <property type="entry name" value="WHTH_GntR"/>
    <property type="match status" value="1"/>
</dbReference>
<dbReference type="RefSeq" id="WP_060716180.1">
    <property type="nucleotide sequence ID" value="NZ_CP055266.1"/>
</dbReference>
<dbReference type="InterPro" id="IPR000524">
    <property type="entry name" value="Tscrpt_reg_HTH_GntR"/>
</dbReference>
<dbReference type="SUPFAM" id="SSF48008">
    <property type="entry name" value="GntR ligand-binding domain-like"/>
    <property type="match status" value="1"/>
</dbReference>
<dbReference type="GO" id="GO:0003700">
    <property type="term" value="F:DNA-binding transcription factor activity"/>
    <property type="evidence" value="ECO:0007669"/>
    <property type="project" value="InterPro"/>
</dbReference>
<keyword evidence="3" id="KW-0804">Transcription</keyword>
<dbReference type="OrthoDB" id="7846328at2"/>
<dbReference type="AlphaFoldDB" id="A0A368P2E6"/>
<dbReference type="PRINTS" id="PR00035">
    <property type="entry name" value="HTHGNTR"/>
</dbReference>
<dbReference type="InterPro" id="IPR008920">
    <property type="entry name" value="TF_FadR/GntR_C"/>
</dbReference>
<dbReference type="PANTHER" id="PTHR43537:SF24">
    <property type="entry name" value="GLUCONATE OPERON TRANSCRIPTIONAL REPRESSOR"/>
    <property type="match status" value="1"/>
</dbReference>
<protein>
    <submittedName>
        <fullName evidence="5">GntR family transcriptional regulator</fullName>
    </submittedName>
</protein>
<dbReference type="Pfam" id="PF07729">
    <property type="entry name" value="FCD"/>
    <property type="match status" value="1"/>
</dbReference>
<keyword evidence="2" id="KW-0238">DNA-binding</keyword>
<dbReference type="GO" id="GO:0003677">
    <property type="term" value="F:DNA binding"/>
    <property type="evidence" value="ECO:0007669"/>
    <property type="project" value="UniProtKB-KW"/>
</dbReference>
<keyword evidence="1" id="KW-0805">Transcription regulation</keyword>
<name>A0A368P2E6_AGRVI</name>
<evidence type="ECO:0000256" key="3">
    <source>
        <dbReference type="ARBA" id="ARBA00023163"/>
    </source>
</evidence>
<accession>A0A368P2E6</accession>
<dbReference type="Pfam" id="PF00392">
    <property type="entry name" value="GntR"/>
    <property type="match status" value="1"/>
</dbReference>
<evidence type="ECO:0000259" key="4">
    <source>
        <dbReference type="PROSITE" id="PS50949"/>
    </source>
</evidence>
<dbReference type="InterPro" id="IPR036390">
    <property type="entry name" value="WH_DNA-bd_sf"/>
</dbReference>
<dbReference type="PANTHER" id="PTHR43537">
    <property type="entry name" value="TRANSCRIPTIONAL REGULATOR, GNTR FAMILY"/>
    <property type="match status" value="1"/>
</dbReference>
<dbReference type="EMBL" id="QUSG01000005">
    <property type="protein sequence ID" value="KAA3528081.1"/>
    <property type="molecule type" value="Genomic_DNA"/>
</dbReference>
<dbReference type="Gene3D" id="1.10.10.10">
    <property type="entry name" value="Winged helix-like DNA-binding domain superfamily/Winged helix DNA-binding domain"/>
    <property type="match status" value="1"/>
</dbReference>
<organism evidence="5 6">
    <name type="scientific">Agrobacterium vitis</name>
    <name type="common">Rhizobium vitis</name>
    <dbReference type="NCBI Taxonomy" id="373"/>
    <lineage>
        <taxon>Bacteria</taxon>
        <taxon>Pseudomonadati</taxon>
        <taxon>Pseudomonadota</taxon>
        <taxon>Alphaproteobacteria</taxon>
        <taxon>Hyphomicrobiales</taxon>
        <taxon>Rhizobiaceae</taxon>
        <taxon>Rhizobium/Agrobacterium group</taxon>
        <taxon>Agrobacterium</taxon>
    </lineage>
</organism>
<dbReference type="InterPro" id="IPR036388">
    <property type="entry name" value="WH-like_DNA-bd_sf"/>
</dbReference>
<sequence length="241" mass="26462">MSGVVAGKAYGMTETIKVERPTKTLRELALEKVRDAIISGYFKPGDRLVERDLCAQLGVSRTVVREVLRHLESEGLVSNPQSKGPMVALLDVDEARQIYEIRAALEGMAARLCAERGDTSIVAGLSGALDAIKDAYVRQDMAEVLKETTRFYETLFTRIDRQIAWGVVRQMTVRINHLRSMTIKTDGRATEGPAQMQRIVEAIRNGDGPAAEQAAIDHVQRASSIAVAVLAQQARSVVETE</sequence>
<dbReference type="Gene3D" id="1.20.120.530">
    <property type="entry name" value="GntR ligand-binding domain-like"/>
    <property type="match status" value="1"/>
</dbReference>
<comment type="caution">
    <text evidence="5">The sequence shown here is derived from an EMBL/GenBank/DDBJ whole genome shotgun (WGS) entry which is preliminary data.</text>
</comment>
<evidence type="ECO:0000256" key="1">
    <source>
        <dbReference type="ARBA" id="ARBA00023015"/>
    </source>
</evidence>
<dbReference type="InterPro" id="IPR011711">
    <property type="entry name" value="GntR_C"/>
</dbReference>
<dbReference type="SMART" id="SM00895">
    <property type="entry name" value="FCD"/>
    <property type="match status" value="1"/>
</dbReference>
<dbReference type="Proteomes" id="UP000436911">
    <property type="component" value="Unassembled WGS sequence"/>
</dbReference>
<gene>
    <name evidence="5" type="ORF">DXT89_11320</name>
</gene>
<dbReference type="SMART" id="SM00345">
    <property type="entry name" value="HTH_GNTR"/>
    <property type="match status" value="1"/>
</dbReference>
<evidence type="ECO:0000313" key="6">
    <source>
        <dbReference type="Proteomes" id="UP000436911"/>
    </source>
</evidence>
<proteinExistence type="predicted"/>
<evidence type="ECO:0000256" key="2">
    <source>
        <dbReference type="ARBA" id="ARBA00023125"/>
    </source>
</evidence>
<dbReference type="PROSITE" id="PS50949">
    <property type="entry name" value="HTH_GNTR"/>
    <property type="match status" value="1"/>
</dbReference>
<reference evidence="5 6" key="1">
    <citation type="submission" date="2018-08" db="EMBL/GenBank/DDBJ databases">
        <title>Genome sequencing of Agrobacterium vitis strain ICMP 10754.</title>
        <authorList>
            <person name="Visnovsky S.B."/>
            <person name="Pitman A.R."/>
        </authorList>
    </citation>
    <scope>NUCLEOTIDE SEQUENCE [LARGE SCALE GENOMIC DNA]</scope>
    <source>
        <strain evidence="5 6">ICMP 10754</strain>
    </source>
</reference>
<dbReference type="GeneID" id="60680110"/>